<gene>
    <name evidence="1" type="ORF">LX99_03219</name>
</gene>
<protein>
    <submittedName>
        <fullName evidence="1">Uncharacterized protein</fullName>
    </submittedName>
</protein>
<evidence type="ECO:0000313" key="1">
    <source>
        <dbReference type="EMBL" id="PWK77406.1"/>
    </source>
</evidence>
<dbReference type="Proteomes" id="UP000245678">
    <property type="component" value="Unassembled WGS sequence"/>
</dbReference>
<dbReference type="EMBL" id="QGHA01000005">
    <property type="protein sequence ID" value="PWK77406.1"/>
    <property type="molecule type" value="Genomic_DNA"/>
</dbReference>
<comment type="caution">
    <text evidence="1">The sequence shown here is derived from an EMBL/GenBank/DDBJ whole genome shotgun (WGS) entry which is preliminary data.</text>
</comment>
<evidence type="ECO:0000313" key="2">
    <source>
        <dbReference type="Proteomes" id="UP000245678"/>
    </source>
</evidence>
<keyword evidence="2" id="KW-1185">Reference proteome</keyword>
<proteinExistence type="predicted"/>
<organism evidence="1 2">
    <name type="scientific">Mucilaginibacter oryzae</name>
    <dbReference type="NCBI Taxonomy" id="468058"/>
    <lineage>
        <taxon>Bacteria</taxon>
        <taxon>Pseudomonadati</taxon>
        <taxon>Bacteroidota</taxon>
        <taxon>Sphingobacteriia</taxon>
        <taxon>Sphingobacteriales</taxon>
        <taxon>Sphingobacteriaceae</taxon>
        <taxon>Mucilaginibacter</taxon>
    </lineage>
</organism>
<name>A0A316HAC5_9SPHI</name>
<accession>A0A316HAC5</accession>
<reference evidence="1 2" key="1">
    <citation type="submission" date="2018-05" db="EMBL/GenBank/DDBJ databases">
        <title>Genomic Encyclopedia of Archaeal and Bacterial Type Strains, Phase II (KMG-II): from individual species to whole genera.</title>
        <authorList>
            <person name="Goeker M."/>
        </authorList>
    </citation>
    <scope>NUCLEOTIDE SEQUENCE [LARGE SCALE GENOMIC DNA]</scope>
    <source>
        <strain evidence="1 2">DSM 19975</strain>
    </source>
</reference>
<sequence>MLLIPAFRAGKEINPYDNARISKKEKTRLYYNRALPGFKI</sequence>
<dbReference type="AlphaFoldDB" id="A0A316HAC5"/>